<feature type="transmembrane region" description="Helical" evidence="2">
    <location>
        <begin position="71"/>
        <end position="90"/>
    </location>
</feature>
<dbReference type="OMA" id="INSRHTQ"/>
<dbReference type="PROSITE" id="PS50244">
    <property type="entry name" value="S5A_REDUCTASE"/>
    <property type="match status" value="1"/>
</dbReference>
<dbReference type="AlphaFoldDB" id="A0A484BZ87"/>
<dbReference type="PANTHER" id="PTHR32251">
    <property type="entry name" value="3-OXO-5-ALPHA-STEROID 4-DEHYDROGENASE"/>
    <property type="match status" value="1"/>
</dbReference>
<dbReference type="PANTHER" id="PTHR32251:SF15">
    <property type="entry name" value="3-OXO-5-ALPHA-STEROID 4-DEHYDROGENASE (DUF1295)"/>
    <property type="match status" value="1"/>
</dbReference>
<dbReference type="Pfam" id="PF06966">
    <property type="entry name" value="DUF1295"/>
    <property type="match status" value="1"/>
</dbReference>
<dbReference type="InterPro" id="IPR010721">
    <property type="entry name" value="UstE-like"/>
</dbReference>
<keyword evidence="2" id="KW-1133">Transmembrane helix</keyword>
<reference evidence="3 4" key="1">
    <citation type="journal article" date="2019" name="J. Hered.">
        <title>An Improved Genome Assembly for Drosophila navojoa, the Basal Species in the mojavensis Cluster.</title>
        <authorList>
            <person name="Vanderlinde T."/>
            <person name="Dupim E.G."/>
            <person name="Nazario-Yepiz N.O."/>
            <person name="Carvalho A.B."/>
        </authorList>
    </citation>
    <scope>NUCLEOTIDE SEQUENCE [LARGE SCALE GENOMIC DNA]</scope>
    <source>
        <strain evidence="3">Navoj_Jal97</strain>
        <tissue evidence="3">Whole organism</tissue>
    </source>
</reference>
<dbReference type="Proteomes" id="UP000295192">
    <property type="component" value="Unassembled WGS sequence"/>
</dbReference>
<keyword evidence="2" id="KW-0812">Transmembrane</keyword>
<feature type="region of interest" description="Disordered" evidence="1">
    <location>
        <begin position="308"/>
        <end position="342"/>
    </location>
</feature>
<dbReference type="STRING" id="7232.A0A484BZ87"/>
<feature type="transmembrane region" description="Helical" evidence="2">
    <location>
        <begin position="221"/>
        <end position="241"/>
    </location>
</feature>
<evidence type="ECO:0000313" key="4">
    <source>
        <dbReference type="Proteomes" id="UP000295192"/>
    </source>
</evidence>
<feature type="transmembrane region" description="Helical" evidence="2">
    <location>
        <begin position="111"/>
        <end position="131"/>
    </location>
</feature>
<dbReference type="GO" id="GO:0016020">
    <property type="term" value="C:membrane"/>
    <property type="evidence" value="ECO:0007669"/>
    <property type="project" value="TreeGrafter"/>
</dbReference>
<dbReference type="OrthoDB" id="67965at2759"/>
<feature type="transmembrane region" description="Helical" evidence="2">
    <location>
        <begin position="6"/>
        <end position="28"/>
    </location>
</feature>
<dbReference type="EMBL" id="LSRL02000002">
    <property type="protein sequence ID" value="TDG53015.1"/>
    <property type="molecule type" value="Genomic_DNA"/>
</dbReference>
<evidence type="ECO:0000256" key="1">
    <source>
        <dbReference type="SAM" id="MobiDB-lite"/>
    </source>
</evidence>
<evidence type="ECO:0000313" key="3">
    <source>
        <dbReference type="EMBL" id="TDG53015.1"/>
    </source>
</evidence>
<dbReference type="Gene3D" id="1.20.120.1630">
    <property type="match status" value="1"/>
</dbReference>
<name>A0A484BZ87_DRONA</name>
<organism evidence="3 4">
    <name type="scientific">Drosophila navojoa</name>
    <name type="common">Fruit fly</name>
    <dbReference type="NCBI Taxonomy" id="7232"/>
    <lineage>
        <taxon>Eukaryota</taxon>
        <taxon>Metazoa</taxon>
        <taxon>Ecdysozoa</taxon>
        <taxon>Arthropoda</taxon>
        <taxon>Hexapoda</taxon>
        <taxon>Insecta</taxon>
        <taxon>Pterygota</taxon>
        <taxon>Neoptera</taxon>
        <taxon>Endopterygota</taxon>
        <taxon>Diptera</taxon>
        <taxon>Brachycera</taxon>
        <taxon>Muscomorpha</taxon>
        <taxon>Ephydroidea</taxon>
        <taxon>Drosophilidae</taxon>
        <taxon>Drosophila</taxon>
    </lineage>
</organism>
<comment type="caution">
    <text evidence="3">The sequence shown here is derived from an EMBL/GenBank/DDBJ whole genome shotgun (WGS) entry which is preliminary data.</text>
</comment>
<keyword evidence="2" id="KW-0472">Membrane</keyword>
<keyword evidence="4" id="KW-1185">Reference proteome</keyword>
<sequence>MAINIWGLNHFAISAIVITTMQLIFFLLNALLHLDKLSDFAGGVNFIVIALLTFFIGQLDRPSKAYESRQLMVTVFVCLWGARLSGYLLYRIIKLGRDKQFEDTRRNIIRYAIFWTFQAIWVFVVSLPVIIINSRHTQPQAVKGMTTLDSTGTGMFIVGLLAETYADLQKFSFRQDPANHGKFCNDGLWGLSRHPNYFGEVIVWWGIFVISLNVITGHEWVAIASPIFTTLIILFLSGIPLRERSADEKYKNQVDYRKYKATTSPLIPVPPAIYEEVPGALKFILCCEFPIYDTMRLHKDTMAHSSSAAAGVGQQVHTHSHTHSSSQSQHHQQHQHRGHCYGADGGLAESHHNCGGSCRNVHVKSNPYQCEAGYGNYGGHQLDAEDTDDGIIYVASHSGSKAKTHYFQALDMDERPKCSYLAEEELASDYDEDIPPIDLSKENSVESFTNRVQIATEQSLNAEGMPVTVTTIL</sequence>
<evidence type="ECO:0000256" key="2">
    <source>
        <dbReference type="SAM" id="Phobius"/>
    </source>
</evidence>
<accession>A0A484BZ87</accession>
<feature type="transmembrane region" description="Helical" evidence="2">
    <location>
        <begin position="197"/>
        <end position="215"/>
    </location>
</feature>
<feature type="transmembrane region" description="Helical" evidence="2">
    <location>
        <begin position="40"/>
        <end position="59"/>
    </location>
</feature>
<gene>
    <name evidence="3" type="ORF">AWZ03_000558</name>
</gene>
<proteinExistence type="predicted"/>
<protein>
    <submittedName>
        <fullName evidence="3">Uncharacterized protein</fullName>
    </submittedName>
</protein>